<gene>
    <name evidence="3" type="primary">mhpA_1</name>
    <name evidence="3" type="ORF">CATMQ487_25930</name>
</gene>
<reference evidence="3" key="1">
    <citation type="submission" date="2022-04" db="EMBL/GenBank/DDBJ databases">
        <title>Whole genome sequence of Sphaerotilus sp. FB-5.</title>
        <authorList>
            <person name="Takeda M."/>
            <person name="Narihara S."/>
            <person name="Akimoto M."/>
            <person name="Akimoto R."/>
            <person name="Nishiyashiki S."/>
            <person name="Murakami T."/>
        </authorList>
    </citation>
    <scope>NUCLEOTIDE SEQUENCE</scope>
    <source>
        <strain evidence="3">FB-5</strain>
    </source>
</reference>
<organism evidence="3 4">
    <name type="scientific">Sphaerotilus microaerophilus</name>
    <dbReference type="NCBI Taxonomy" id="2914710"/>
    <lineage>
        <taxon>Bacteria</taxon>
        <taxon>Pseudomonadati</taxon>
        <taxon>Pseudomonadota</taxon>
        <taxon>Betaproteobacteria</taxon>
        <taxon>Burkholderiales</taxon>
        <taxon>Sphaerotilaceae</taxon>
        <taxon>Sphaerotilus</taxon>
    </lineage>
</organism>
<dbReference type="Gene3D" id="3.50.50.60">
    <property type="entry name" value="FAD/NAD(P)-binding domain"/>
    <property type="match status" value="1"/>
</dbReference>
<dbReference type="Gene3D" id="3.30.70.2450">
    <property type="match status" value="1"/>
</dbReference>
<dbReference type="NCBIfam" id="NF004829">
    <property type="entry name" value="PRK06183.1-3"/>
    <property type="match status" value="1"/>
</dbReference>
<dbReference type="RefSeq" id="WP_251968993.1">
    <property type="nucleotide sequence ID" value="NZ_AP025730.1"/>
</dbReference>
<dbReference type="PANTHER" id="PTHR43476">
    <property type="entry name" value="3-(3-HYDROXY-PHENYL)PROPIONATE/3-HYDROXYCINNAMIC ACID HYDROXYLASE"/>
    <property type="match status" value="1"/>
</dbReference>
<evidence type="ECO:0000313" key="3">
    <source>
        <dbReference type="EMBL" id="BDI05623.1"/>
    </source>
</evidence>
<feature type="domain" description="FAD-binding" evidence="2">
    <location>
        <begin position="26"/>
        <end position="365"/>
    </location>
</feature>
<dbReference type="PRINTS" id="PR00420">
    <property type="entry name" value="RNGMNOXGNASE"/>
</dbReference>
<dbReference type="InterPro" id="IPR036188">
    <property type="entry name" value="FAD/NAD-bd_sf"/>
</dbReference>
<name>A0ABM7YMC5_9BURK</name>
<keyword evidence="1" id="KW-0560">Oxidoreductase</keyword>
<dbReference type="EMBL" id="AP025730">
    <property type="protein sequence ID" value="BDI05623.1"/>
    <property type="molecule type" value="Genomic_DNA"/>
</dbReference>
<accession>A0ABM7YMC5</accession>
<dbReference type="InterPro" id="IPR002938">
    <property type="entry name" value="FAD-bd"/>
</dbReference>
<keyword evidence="4" id="KW-1185">Reference proteome</keyword>
<dbReference type="PANTHER" id="PTHR43476:SF3">
    <property type="entry name" value="FAD-BINDING MONOOXYGENASE"/>
    <property type="match status" value="1"/>
</dbReference>
<protein>
    <submittedName>
        <fullName evidence="3">3-(3-hydroxyphenyl)propionate hydroxylase</fullName>
    </submittedName>
</protein>
<dbReference type="SUPFAM" id="SSF51905">
    <property type="entry name" value="FAD/NAD(P)-binding domain"/>
    <property type="match status" value="1"/>
</dbReference>
<sequence>MSHSSLPAASAPRRSPPDDRRGGVWDVLIVGAGPSGVGLANLLGKAGLSVLLIDRHPGVLQIPRAVHLDGETMRVIQSMGLAQAAMPVLRPGHSMHWVNAVGETLLVRLGQVGLGSQGWHNDYYFHQPDLEAVLRQGLARYPTVRLRERLELRGLSQDVEGVEAEAWDLDLGAPLRLRARWLVGCDGARSTVRRLIDAEDFEELGDAHTWLVVDGVLNHPLDLPEHTVQHCDPTRPATSIYVHPLRRRWEIMLRPGEDAQAMTEPERIWPLLARWVQPSQARLERASAYVFHARVARRWQDHRVLLAGDAAHQTPPFLGQGLCAALRDIANLAWKLAQAIQQPATGEALLATYAPERIPHVREFIALAVQVGEVIQELDPARAAERDHRLKAEGLQFPFPTPALGAGLHLAGEPDAAACVGKVAPQHTLPDGRWLDDVIGARWALLLRRGEALPPAAERAAQALGAAVLADGGDRIDTWLADQRLAAVILRPDRYVCDACSDLAALPARLEQLLVKLGSVAD</sequence>
<evidence type="ECO:0000259" key="2">
    <source>
        <dbReference type="Pfam" id="PF01494"/>
    </source>
</evidence>
<evidence type="ECO:0000256" key="1">
    <source>
        <dbReference type="ARBA" id="ARBA00023002"/>
    </source>
</evidence>
<dbReference type="Pfam" id="PF01494">
    <property type="entry name" value="FAD_binding_3"/>
    <property type="match status" value="1"/>
</dbReference>
<evidence type="ECO:0000313" key="4">
    <source>
        <dbReference type="Proteomes" id="UP001057498"/>
    </source>
</evidence>
<dbReference type="InterPro" id="IPR050631">
    <property type="entry name" value="PheA/TfdB_FAD_monoxygenase"/>
</dbReference>
<dbReference type="Proteomes" id="UP001057498">
    <property type="component" value="Chromosome"/>
</dbReference>
<proteinExistence type="predicted"/>